<feature type="compositionally biased region" description="Low complexity" evidence="1">
    <location>
        <begin position="101"/>
        <end position="115"/>
    </location>
</feature>
<gene>
    <name evidence="2" type="ORF">BOKJ2_LOCUS13142</name>
</gene>
<feature type="compositionally biased region" description="Basic and acidic residues" evidence="1">
    <location>
        <begin position="31"/>
        <end position="47"/>
    </location>
</feature>
<evidence type="ECO:0000313" key="2">
    <source>
        <dbReference type="EMBL" id="CAD5229083.1"/>
    </source>
</evidence>
<evidence type="ECO:0000256" key="1">
    <source>
        <dbReference type="SAM" id="MobiDB-lite"/>
    </source>
</evidence>
<dbReference type="AlphaFoldDB" id="A0A811LQE6"/>
<feature type="compositionally biased region" description="Basic residues" evidence="1">
    <location>
        <begin position="82"/>
        <end position="100"/>
    </location>
</feature>
<comment type="caution">
    <text evidence="2">The sequence shown here is derived from an EMBL/GenBank/DDBJ whole genome shotgun (WGS) entry which is preliminary data.</text>
</comment>
<dbReference type="Proteomes" id="UP000783686">
    <property type="component" value="Unassembled WGS sequence"/>
</dbReference>
<evidence type="ECO:0000313" key="3">
    <source>
        <dbReference type="Proteomes" id="UP000614601"/>
    </source>
</evidence>
<dbReference type="EMBL" id="CAJFCW020000006">
    <property type="protein sequence ID" value="CAG9125719.1"/>
    <property type="molecule type" value="Genomic_DNA"/>
</dbReference>
<feature type="region of interest" description="Disordered" evidence="1">
    <location>
        <begin position="1"/>
        <end position="115"/>
    </location>
</feature>
<organism evidence="2 3">
    <name type="scientific">Bursaphelenchus okinawaensis</name>
    <dbReference type="NCBI Taxonomy" id="465554"/>
    <lineage>
        <taxon>Eukaryota</taxon>
        <taxon>Metazoa</taxon>
        <taxon>Ecdysozoa</taxon>
        <taxon>Nematoda</taxon>
        <taxon>Chromadorea</taxon>
        <taxon>Rhabditida</taxon>
        <taxon>Tylenchina</taxon>
        <taxon>Tylenchomorpha</taxon>
        <taxon>Aphelenchoidea</taxon>
        <taxon>Aphelenchoididae</taxon>
        <taxon>Bursaphelenchus</taxon>
    </lineage>
</organism>
<proteinExistence type="predicted"/>
<protein>
    <submittedName>
        <fullName evidence="2">Uncharacterized protein</fullName>
    </submittedName>
</protein>
<dbReference type="Proteomes" id="UP000614601">
    <property type="component" value="Unassembled WGS sequence"/>
</dbReference>
<reference evidence="2" key="1">
    <citation type="submission" date="2020-09" db="EMBL/GenBank/DDBJ databases">
        <authorList>
            <person name="Kikuchi T."/>
        </authorList>
    </citation>
    <scope>NUCLEOTIDE SEQUENCE</scope>
    <source>
        <strain evidence="2">SH1</strain>
    </source>
</reference>
<keyword evidence="3" id="KW-1185">Reference proteome</keyword>
<sequence>MKFQEGCIKRKANEGRLRWLESDSNDSDEDTNSKNDVLSESKEKEDASEGPSASIEPLKFSLPTGLQPDEPNVEASSPSSQKSKKKKKKSKKQKRGKSRSKSSSPPTQSSATSTSLLQSGSQISFVGAFLPLNSNDISYVAINNVQKFTFTFDGRSNKMAKNVKLAEQPAAIQNQGIGQEEFEQMDCMFDKQHKYEQVYEKLMKLDV</sequence>
<feature type="compositionally biased region" description="Basic and acidic residues" evidence="1">
    <location>
        <begin position="7"/>
        <end position="21"/>
    </location>
</feature>
<accession>A0A811LQE6</accession>
<name>A0A811LQE6_9BILA</name>
<dbReference type="EMBL" id="CAJFDH010000006">
    <property type="protein sequence ID" value="CAD5229083.1"/>
    <property type="molecule type" value="Genomic_DNA"/>
</dbReference>